<dbReference type="InterPro" id="IPR015422">
    <property type="entry name" value="PyrdxlP-dep_Trfase_small"/>
</dbReference>
<keyword evidence="2" id="KW-0663">Pyridoxal phosphate</keyword>
<dbReference type="PANTHER" id="PTHR11601:SF36">
    <property type="entry name" value="CYSTEINE DESULFURASE NIFS-RELATED"/>
    <property type="match status" value="1"/>
</dbReference>
<dbReference type="Gene3D" id="3.40.640.10">
    <property type="entry name" value="Type I PLP-dependent aspartate aminotransferase-like (Major domain)"/>
    <property type="match status" value="1"/>
</dbReference>
<organism evidence="4 5">
    <name type="scientific">Siminovitchia fordii</name>
    <dbReference type="NCBI Taxonomy" id="254759"/>
    <lineage>
        <taxon>Bacteria</taxon>
        <taxon>Bacillati</taxon>
        <taxon>Bacillota</taxon>
        <taxon>Bacilli</taxon>
        <taxon>Bacillales</taxon>
        <taxon>Bacillaceae</taxon>
        <taxon>Siminovitchia</taxon>
    </lineage>
</organism>
<sequence length="373" mass="40630">MKYFDYAATCPLDQEAAEVYVKAASSYYGNSSSLHDAGDQAHELLEYSRAQFACFFSVSKDGVYFTSGGSEGNFLGIQTLLSSKLKKGKHIITGAAEHSSVLNTMDKLRESGWDITKLSFAPDGRINLADFLNVIREDTVLVSIQHANPEIGTLQPIEEIGRVCQEHRILFHSDCVQSFGKVNLVPVARSVDSLTISGHKFYGPKGVGAVYLNPELRWDPYVPGTTHEGGFRPGTVNVPGIAAMAVAAEKAVGGWEVYEKHYRTLREAFLKSLNPILAKCNLYKADLPSTVGMRINGLEGQLIMNEANQRGFAISTGSACQVSQQAPAKTMVALGVEGKAAKEFIRITFGRETEMEDVRQLGDALVKIVGENL</sequence>
<dbReference type="InterPro" id="IPR016454">
    <property type="entry name" value="Cysteine_dSase"/>
</dbReference>
<dbReference type="RefSeq" id="WP_212962861.1">
    <property type="nucleotide sequence ID" value="NZ_BOQT01000005.1"/>
</dbReference>
<comment type="cofactor">
    <cofactor evidence="1">
        <name>pyridoxal 5'-phosphate</name>
        <dbReference type="ChEBI" id="CHEBI:597326"/>
    </cofactor>
</comment>
<dbReference type="NCBIfam" id="NF002806">
    <property type="entry name" value="PRK02948.1"/>
    <property type="match status" value="1"/>
</dbReference>
<evidence type="ECO:0000313" key="5">
    <source>
        <dbReference type="Proteomes" id="UP000680279"/>
    </source>
</evidence>
<dbReference type="Gene3D" id="3.90.1150.10">
    <property type="entry name" value="Aspartate Aminotransferase, domain 1"/>
    <property type="match status" value="1"/>
</dbReference>
<proteinExistence type="predicted"/>
<dbReference type="PIRSF" id="PIRSF005572">
    <property type="entry name" value="NifS"/>
    <property type="match status" value="1"/>
</dbReference>
<dbReference type="EMBL" id="BOQT01000005">
    <property type="protein sequence ID" value="GIN20762.1"/>
    <property type="molecule type" value="Genomic_DNA"/>
</dbReference>
<feature type="domain" description="Aminotransferase class V" evidence="3">
    <location>
        <begin position="3"/>
        <end position="361"/>
    </location>
</feature>
<comment type="caution">
    <text evidence="4">The sequence shown here is derived from an EMBL/GenBank/DDBJ whole genome shotgun (WGS) entry which is preliminary data.</text>
</comment>
<gene>
    <name evidence="4" type="primary">nifS</name>
    <name evidence="4" type="ORF">J1TS3_18960</name>
</gene>
<name>A0ABQ4K6F9_9BACI</name>
<dbReference type="InterPro" id="IPR015421">
    <property type="entry name" value="PyrdxlP-dep_Trfase_major"/>
</dbReference>
<evidence type="ECO:0000313" key="4">
    <source>
        <dbReference type="EMBL" id="GIN20762.1"/>
    </source>
</evidence>
<evidence type="ECO:0000256" key="2">
    <source>
        <dbReference type="ARBA" id="ARBA00022898"/>
    </source>
</evidence>
<dbReference type="SUPFAM" id="SSF53383">
    <property type="entry name" value="PLP-dependent transferases"/>
    <property type="match status" value="1"/>
</dbReference>
<evidence type="ECO:0000259" key="3">
    <source>
        <dbReference type="Pfam" id="PF00266"/>
    </source>
</evidence>
<dbReference type="PANTHER" id="PTHR11601">
    <property type="entry name" value="CYSTEINE DESULFURYLASE FAMILY MEMBER"/>
    <property type="match status" value="1"/>
</dbReference>
<dbReference type="Gene3D" id="1.10.260.50">
    <property type="match status" value="1"/>
</dbReference>
<evidence type="ECO:0000256" key="1">
    <source>
        <dbReference type="ARBA" id="ARBA00001933"/>
    </source>
</evidence>
<accession>A0ABQ4K6F9</accession>
<reference evidence="4 5" key="1">
    <citation type="submission" date="2021-03" db="EMBL/GenBank/DDBJ databases">
        <title>Antimicrobial resistance genes in bacteria isolated from Japanese honey, and their potential for conferring macrolide and lincosamide resistance in the American foulbrood pathogen Paenibacillus larvae.</title>
        <authorList>
            <person name="Okamoto M."/>
            <person name="Kumagai M."/>
            <person name="Kanamori H."/>
            <person name="Takamatsu D."/>
        </authorList>
    </citation>
    <scope>NUCLEOTIDE SEQUENCE [LARGE SCALE GENOMIC DNA]</scope>
    <source>
        <strain evidence="4 5">J1TS3</strain>
    </source>
</reference>
<keyword evidence="5" id="KW-1185">Reference proteome</keyword>
<dbReference type="Proteomes" id="UP000680279">
    <property type="component" value="Unassembled WGS sequence"/>
</dbReference>
<dbReference type="Pfam" id="PF00266">
    <property type="entry name" value="Aminotran_5"/>
    <property type="match status" value="1"/>
</dbReference>
<dbReference type="InterPro" id="IPR000192">
    <property type="entry name" value="Aminotrans_V_dom"/>
</dbReference>
<protein>
    <submittedName>
        <fullName evidence="4">Cysteine desulfurase</fullName>
    </submittedName>
</protein>
<dbReference type="InterPro" id="IPR015424">
    <property type="entry name" value="PyrdxlP-dep_Trfase"/>
</dbReference>